<comment type="cofactor">
    <cofactor evidence="1">
        <name>Mg(2+)</name>
        <dbReference type="ChEBI" id="CHEBI:18420"/>
    </cofactor>
</comment>
<dbReference type="InterPro" id="IPR003959">
    <property type="entry name" value="ATPase_AAA_core"/>
</dbReference>
<dbReference type="SUPFAM" id="SSF52540">
    <property type="entry name" value="P-loop containing nucleoside triphosphate hydrolases"/>
    <property type="match status" value="1"/>
</dbReference>
<evidence type="ECO:0000256" key="3">
    <source>
        <dbReference type="ARBA" id="ARBA00022801"/>
    </source>
</evidence>
<name>A0A6N2B3Y6_SOLCI</name>
<dbReference type="SMART" id="SM00382">
    <property type="entry name" value="AAA"/>
    <property type="match status" value="1"/>
</dbReference>
<evidence type="ECO:0000313" key="8">
    <source>
        <dbReference type="EMBL" id="TMW88738.1"/>
    </source>
</evidence>
<dbReference type="InterPro" id="IPR058017">
    <property type="entry name" value="At3g28540-like_C"/>
</dbReference>
<keyword evidence="4" id="KW-0460">Magnesium</keyword>
<dbReference type="EMBL" id="RXGB01004903">
    <property type="protein sequence ID" value="TMW88738.1"/>
    <property type="molecule type" value="Genomic_DNA"/>
</dbReference>
<dbReference type="Pfam" id="PF14363">
    <property type="entry name" value="AAA_assoc"/>
    <property type="match status" value="1"/>
</dbReference>
<dbReference type="GO" id="GO:0006950">
    <property type="term" value="P:response to stress"/>
    <property type="evidence" value="ECO:0007669"/>
    <property type="project" value="UniProtKB-ARBA"/>
</dbReference>
<comment type="catalytic activity">
    <reaction evidence="5">
        <text>ATP + H2O = ADP + phosphate + H(+)</text>
        <dbReference type="Rhea" id="RHEA:13065"/>
        <dbReference type="ChEBI" id="CHEBI:15377"/>
        <dbReference type="ChEBI" id="CHEBI:15378"/>
        <dbReference type="ChEBI" id="CHEBI:30616"/>
        <dbReference type="ChEBI" id="CHEBI:43474"/>
        <dbReference type="ChEBI" id="CHEBI:456216"/>
    </reaction>
</comment>
<organism evidence="8">
    <name type="scientific">Solanum chilense</name>
    <name type="common">Tomato</name>
    <name type="synonym">Lycopersicon chilense</name>
    <dbReference type="NCBI Taxonomy" id="4083"/>
    <lineage>
        <taxon>Eukaryota</taxon>
        <taxon>Viridiplantae</taxon>
        <taxon>Streptophyta</taxon>
        <taxon>Embryophyta</taxon>
        <taxon>Tracheophyta</taxon>
        <taxon>Spermatophyta</taxon>
        <taxon>Magnoliopsida</taxon>
        <taxon>eudicotyledons</taxon>
        <taxon>Gunneridae</taxon>
        <taxon>Pentapetalae</taxon>
        <taxon>asterids</taxon>
        <taxon>lamiids</taxon>
        <taxon>Solanales</taxon>
        <taxon>Solanaceae</taxon>
        <taxon>Solanoideae</taxon>
        <taxon>Solaneae</taxon>
        <taxon>Solanum</taxon>
        <taxon>Solanum subgen. Lycopersicon</taxon>
    </lineage>
</organism>
<dbReference type="Pfam" id="PF25568">
    <property type="entry name" value="AAA_lid_At3g28540"/>
    <property type="match status" value="1"/>
</dbReference>
<evidence type="ECO:0000256" key="5">
    <source>
        <dbReference type="ARBA" id="ARBA00049360"/>
    </source>
</evidence>
<evidence type="ECO:0000256" key="4">
    <source>
        <dbReference type="ARBA" id="ARBA00022842"/>
    </source>
</evidence>
<evidence type="ECO:0000256" key="6">
    <source>
        <dbReference type="SAM" id="SignalP"/>
    </source>
</evidence>
<dbReference type="AlphaFoldDB" id="A0A6N2B3Y6"/>
<evidence type="ECO:0000256" key="2">
    <source>
        <dbReference type="ARBA" id="ARBA00007448"/>
    </source>
</evidence>
<dbReference type="InterPro" id="IPR027417">
    <property type="entry name" value="P-loop_NTPase"/>
</dbReference>
<proteinExistence type="inferred from homology"/>
<dbReference type="InterPro" id="IPR003593">
    <property type="entry name" value="AAA+_ATPase"/>
</dbReference>
<dbReference type="GO" id="GO:0016887">
    <property type="term" value="F:ATP hydrolysis activity"/>
    <property type="evidence" value="ECO:0007669"/>
    <property type="project" value="InterPro"/>
</dbReference>
<protein>
    <recommendedName>
        <fullName evidence="7">AAA+ ATPase domain-containing protein</fullName>
    </recommendedName>
</protein>
<dbReference type="Pfam" id="PF00004">
    <property type="entry name" value="AAA"/>
    <property type="match status" value="1"/>
</dbReference>
<accession>A0A6N2B3Y6</accession>
<feature type="chain" id="PRO_5026786719" description="AAA+ ATPase domain-containing protein" evidence="6">
    <location>
        <begin position="21"/>
        <end position="512"/>
    </location>
</feature>
<dbReference type="InterPro" id="IPR025753">
    <property type="entry name" value="AAA_N_dom"/>
</dbReference>
<evidence type="ECO:0000259" key="7">
    <source>
        <dbReference type="SMART" id="SM00382"/>
    </source>
</evidence>
<feature type="domain" description="AAA+ ATPase" evidence="7">
    <location>
        <begin position="222"/>
        <end position="346"/>
    </location>
</feature>
<gene>
    <name evidence="8" type="ORF">EJD97_018172</name>
</gene>
<dbReference type="PANTHER" id="PTHR23070">
    <property type="entry name" value="BCS1 AAA-TYPE ATPASE"/>
    <property type="match status" value="1"/>
</dbReference>
<comment type="similarity">
    <text evidence="2">Belongs to the AAA ATPase family. BCS1 subfamily.</text>
</comment>
<comment type="caution">
    <text evidence="8">The sequence shown here is derived from an EMBL/GenBank/DDBJ whole genome shotgun (WGS) entry which is preliminary data.</text>
</comment>
<dbReference type="InterPro" id="IPR050747">
    <property type="entry name" value="Mitochondrial_chaperone_BCS1"/>
</dbReference>
<keyword evidence="6" id="KW-0732">Signal</keyword>
<sequence length="512" mass="58971">MFLYLLAIIPLCLLVKFVSKTSILHIFKKWLRLLEDKFYVYQFYKVPQFNHNMQENQLYRKISTYLNSLPCVEDSDFTNLYSGSKSNDINLVLNADQKIVDNFLGARISWINEKDEKTGVRSFVLKIRRKDKRQILQTYLQHIHSKFDEIEQRRKEVRLFVNVYDESNGNGNGNRRWISVPFTHPATFDTVVMEQDLKNKVKSDLETFLKSKQHYNRIGRIWKRNYLLHGPSGTGKSTFIAAMANFLSYDVYNIDLSKLSDDSDLKLLLLQSTNKSLIVIEDLDSYLCNNSTALSFSAILNFMDGIFSCCGDERVMIFTMNNKDQIDPSVLRPGRIDHHIHFPLCDFNAFKSLANSHLGMKDHKLFPKVEENFQTGSVLSPAEISEIMISNRSSPSRALKLVISTHQSKSKLITLRTSDKIETINNNIETDVAPKHPLWLSKSRSVRPVEKSGELDKYPQGLIKSKSVRPMVESGDSGTFGKESVNDLRKFYGLIRIKSSRKKSLDFDTSEK</sequence>
<dbReference type="GO" id="GO:0005524">
    <property type="term" value="F:ATP binding"/>
    <property type="evidence" value="ECO:0007669"/>
    <property type="project" value="InterPro"/>
</dbReference>
<keyword evidence="3" id="KW-0378">Hydrolase</keyword>
<feature type="signal peptide" evidence="6">
    <location>
        <begin position="1"/>
        <end position="20"/>
    </location>
</feature>
<dbReference type="Gene3D" id="3.40.50.300">
    <property type="entry name" value="P-loop containing nucleotide triphosphate hydrolases"/>
    <property type="match status" value="1"/>
</dbReference>
<reference evidence="8" key="1">
    <citation type="submission" date="2019-05" db="EMBL/GenBank/DDBJ databases">
        <title>The de novo reference genome and transcriptome assemblies of the wild tomato species Solanum chilense.</title>
        <authorList>
            <person name="Stam R."/>
            <person name="Nosenko T."/>
            <person name="Hoerger A.C."/>
            <person name="Stephan W."/>
            <person name="Seidel M.A."/>
            <person name="Kuhn J.M.M."/>
            <person name="Haberer G."/>
            <person name="Tellier A."/>
        </authorList>
    </citation>
    <scope>NUCLEOTIDE SEQUENCE</scope>
    <source>
        <tissue evidence="8">Mature leaves</tissue>
    </source>
</reference>
<evidence type="ECO:0000256" key="1">
    <source>
        <dbReference type="ARBA" id="ARBA00001946"/>
    </source>
</evidence>